<dbReference type="InParanoid" id="A0A165HS81"/>
<feature type="domain" description="F-box" evidence="2">
    <location>
        <begin position="3"/>
        <end position="60"/>
    </location>
</feature>
<dbReference type="SUPFAM" id="SSF52047">
    <property type="entry name" value="RNI-like"/>
    <property type="match status" value="1"/>
</dbReference>
<evidence type="ECO:0000259" key="2">
    <source>
        <dbReference type="Pfam" id="PF12937"/>
    </source>
</evidence>
<dbReference type="Proteomes" id="UP000076842">
    <property type="component" value="Unassembled WGS sequence"/>
</dbReference>
<dbReference type="OrthoDB" id="2269034at2759"/>
<dbReference type="AlphaFoldDB" id="A0A165HS81"/>
<protein>
    <recommendedName>
        <fullName evidence="2">F-box domain-containing protein</fullName>
    </recommendedName>
</protein>
<dbReference type="InterPro" id="IPR032675">
    <property type="entry name" value="LRR_dom_sf"/>
</dbReference>
<proteinExistence type="predicted"/>
<accession>A0A165HS81</accession>
<dbReference type="Gene3D" id="1.20.1280.50">
    <property type="match status" value="1"/>
</dbReference>
<evidence type="ECO:0000256" key="1">
    <source>
        <dbReference type="SAM" id="MobiDB-lite"/>
    </source>
</evidence>
<feature type="region of interest" description="Disordered" evidence="1">
    <location>
        <begin position="301"/>
        <end position="320"/>
    </location>
</feature>
<name>A0A165HS81_9BASI</name>
<gene>
    <name evidence="3" type="ORF">CALCODRAFT_507385</name>
</gene>
<dbReference type="EMBL" id="KV423938">
    <property type="protein sequence ID" value="KZT59669.1"/>
    <property type="molecule type" value="Genomic_DNA"/>
</dbReference>
<reference evidence="3 4" key="1">
    <citation type="journal article" date="2016" name="Mol. Biol. Evol.">
        <title>Comparative Genomics of Early-Diverging Mushroom-Forming Fungi Provides Insights into the Origins of Lignocellulose Decay Capabilities.</title>
        <authorList>
            <person name="Nagy L.G."/>
            <person name="Riley R."/>
            <person name="Tritt A."/>
            <person name="Adam C."/>
            <person name="Daum C."/>
            <person name="Floudas D."/>
            <person name="Sun H."/>
            <person name="Yadav J.S."/>
            <person name="Pangilinan J."/>
            <person name="Larsson K.H."/>
            <person name="Matsuura K."/>
            <person name="Barry K."/>
            <person name="Labutti K."/>
            <person name="Kuo R."/>
            <person name="Ohm R.A."/>
            <person name="Bhattacharya S.S."/>
            <person name="Shirouzu T."/>
            <person name="Yoshinaga Y."/>
            <person name="Martin F.M."/>
            <person name="Grigoriev I.V."/>
            <person name="Hibbett D.S."/>
        </authorList>
    </citation>
    <scope>NUCLEOTIDE SEQUENCE [LARGE SCALE GENOMIC DNA]</scope>
    <source>
        <strain evidence="3 4">HHB12733</strain>
    </source>
</reference>
<dbReference type="Pfam" id="PF12937">
    <property type="entry name" value="F-box-like"/>
    <property type="match status" value="1"/>
</dbReference>
<dbReference type="InterPro" id="IPR001810">
    <property type="entry name" value="F-box_dom"/>
</dbReference>
<organism evidence="3 4">
    <name type="scientific">Calocera cornea HHB12733</name>
    <dbReference type="NCBI Taxonomy" id="1353952"/>
    <lineage>
        <taxon>Eukaryota</taxon>
        <taxon>Fungi</taxon>
        <taxon>Dikarya</taxon>
        <taxon>Basidiomycota</taxon>
        <taxon>Agaricomycotina</taxon>
        <taxon>Dacrymycetes</taxon>
        <taxon>Dacrymycetales</taxon>
        <taxon>Dacrymycetaceae</taxon>
        <taxon>Calocera</taxon>
    </lineage>
</organism>
<evidence type="ECO:0000313" key="4">
    <source>
        <dbReference type="Proteomes" id="UP000076842"/>
    </source>
</evidence>
<sequence length="320" mass="36505">MLPSIPDEIWRYIFLTLDGLQDQSDSQYEREKDIGRLSSVCRTWRDICISTSALWKRITFDDRKSNVHAELLRMGVSLARSSFQQLEASITISSSDPSMLSFVVLALEEHLTRVRKLDLSLVYLDPPHSPRLDVSTWPIMRTLEELTLENIRFHSSPEFRALLRCTPALRSLRVGGMSWIAHFLPDSGKEAVALPHLQEFTLDSYVLYTFVDVEFSIPALQRLTLLNTEYSLSWHTLLSHLSWETSPTELILSGAFPESSVSSILAFFPTIQELSLYSCPTDVVHLLREFSEDKISALRHLPRRPDNRGGARTQDQAARA</sequence>
<dbReference type="Gene3D" id="3.80.10.10">
    <property type="entry name" value="Ribonuclease Inhibitor"/>
    <property type="match status" value="1"/>
</dbReference>
<evidence type="ECO:0000313" key="3">
    <source>
        <dbReference type="EMBL" id="KZT59669.1"/>
    </source>
</evidence>
<dbReference type="SUPFAM" id="SSF81383">
    <property type="entry name" value="F-box domain"/>
    <property type="match status" value="1"/>
</dbReference>
<dbReference type="InterPro" id="IPR036047">
    <property type="entry name" value="F-box-like_dom_sf"/>
</dbReference>
<keyword evidence="4" id="KW-1185">Reference proteome</keyword>